<evidence type="ECO:0000256" key="5">
    <source>
        <dbReference type="PIRSR" id="PIRSR031051-1"/>
    </source>
</evidence>
<dbReference type="PANTHER" id="PTHR20889">
    <property type="entry name" value="PHOSPHATASE, ORPHAN 1, 2"/>
    <property type="match status" value="1"/>
</dbReference>
<dbReference type="InterPro" id="IPR006384">
    <property type="entry name" value="HAD_hydro_PyrdxlP_Pase-like"/>
</dbReference>
<dbReference type="NCBIfam" id="TIGR01488">
    <property type="entry name" value="HAD-SF-IB"/>
    <property type="match status" value="1"/>
</dbReference>
<dbReference type="NCBIfam" id="TIGR01489">
    <property type="entry name" value="DKMTPPase-SF"/>
    <property type="match status" value="1"/>
</dbReference>
<feature type="active site" description="Proton donor" evidence="5">
    <location>
        <position position="11"/>
    </location>
</feature>
<keyword evidence="2 7" id="KW-0479">Metal-binding</keyword>
<feature type="binding site" evidence="7">
    <location>
        <position position="11"/>
    </location>
    <ligand>
        <name>Mg(2+)</name>
        <dbReference type="ChEBI" id="CHEBI:18420"/>
    </ligand>
</feature>
<comment type="cofactor">
    <cofactor evidence="1 7">
        <name>Mg(2+)</name>
        <dbReference type="ChEBI" id="CHEBI:18420"/>
    </cofactor>
</comment>
<dbReference type="GO" id="GO:0016791">
    <property type="term" value="F:phosphatase activity"/>
    <property type="evidence" value="ECO:0007669"/>
    <property type="project" value="InterPro"/>
</dbReference>
<dbReference type="Pfam" id="PF06888">
    <property type="entry name" value="Put_Phosphatase"/>
    <property type="match status" value="1"/>
</dbReference>
<evidence type="ECO:0000313" key="9">
    <source>
        <dbReference type="Proteomes" id="UP001202328"/>
    </source>
</evidence>
<dbReference type="SUPFAM" id="SSF56784">
    <property type="entry name" value="HAD-like"/>
    <property type="match status" value="1"/>
</dbReference>
<evidence type="ECO:0000313" key="8">
    <source>
        <dbReference type="EMBL" id="KAI3900105.1"/>
    </source>
</evidence>
<dbReference type="EMBL" id="JAJJMB010011750">
    <property type="protein sequence ID" value="KAI3900105.1"/>
    <property type="molecule type" value="Genomic_DNA"/>
</dbReference>
<organism evidence="8 9">
    <name type="scientific">Papaver atlanticum</name>
    <dbReference type="NCBI Taxonomy" id="357466"/>
    <lineage>
        <taxon>Eukaryota</taxon>
        <taxon>Viridiplantae</taxon>
        <taxon>Streptophyta</taxon>
        <taxon>Embryophyta</taxon>
        <taxon>Tracheophyta</taxon>
        <taxon>Spermatophyta</taxon>
        <taxon>Magnoliopsida</taxon>
        <taxon>Ranunculales</taxon>
        <taxon>Papaveraceae</taxon>
        <taxon>Papaveroideae</taxon>
        <taxon>Papaver</taxon>
    </lineage>
</organism>
<evidence type="ECO:0000256" key="1">
    <source>
        <dbReference type="ARBA" id="ARBA00001946"/>
    </source>
</evidence>
<dbReference type="GO" id="GO:0046872">
    <property type="term" value="F:metal ion binding"/>
    <property type="evidence" value="ECO:0007669"/>
    <property type="project" value="UniProtKB-KW"/>
</dbReference>
<keyword evidence="4 7" id="KW-0460">Magnesium</keyword>
<dbReference type="PANTHER" id="PTHR20889:SF12">
    <property type="entry name" value="LP01149P"/>
    <property type="match status" value="1"/>
</dbReference>
<reference evidence="8" key="1">
    <citation type="submission" date="2022-04" db="EMBL/GenBank/DDBJ databases">
        <title>A functionally conserved STORR gene fusion in Papaver species that diverged 16.8 million years ago.</title>
        <authorList>
            <person name="Catania T."/>
        </authorList>
    </citation>
    <scope>NUCLEOTIDE SEQUENCE</scope>
    <source>
        <strain evidence="8">S-188037</strain>
    </source>
</reference>
<protein>
    <submittedName>
        <fullName evidence="8">Uncharacterized protein</fullName>
    </submittedName>
</protein>
<dbReference type="Proteomes" id="UP001202328">
    <property type="component" value="Unassembled WGS sequence"/>
</dbReference>
<dbReference type="Gene3D" id="3.40.50.1000">
    <property type="entry name" value="HAD superfamily/HAD-like"/>
    <property type="match status" value="1"/>
</dbReference>
<feature type="binding site" evidence="7">
    <location>
        <position position="181"/>
    </location>
    <ligand>
        <name>Mg(2+)</name>
        <dbReference type="ChEBI" id="CHEBI:18420"/>
    </ligand>
</feature>
<feature type="binding site" evidence="6">
    <location>
        <position position="95"/>
    </location>
    <ligand>
        <name>substrate</name>
    </ligand>
</feature>
<evidence type="ECO:0000256" key="2">
    <source>
        <dbReference type="ARBA" id="ARBA00022723"/>
    </source>
</evidence>
<accession>A0AAD4SF70</accession>
<comment type="caution">
    <text evidence="8">The sequence shown here is derived from an EMBL/GenBank/DDBJ whole genome shotgun (WGS) entry which is preliminary data.</text>
</comment>
<evidence type="ECO:0000256" key="3">
    <source>
        <dbReference type="ARBA" id="ARBA00022801"/>
    </source>
</evidence>
<evidence type="ECO:0000256" key="6">
    <source>
        <dbReference type="PIRSR" id="PIRSR031051-2"/>
    </source>
</evidence>
<feature type="binding site" evidence="6">
    <location>
        <position position="20"/>
    </location>
    <ligand>
        <name>substrate</name>
    </ligand>
</feature>
<sequence>MAGIVVVFDFDHTIIDCDSDDWVFDQFGVTKLFNQLLSTMSWNSSVDTVMKEIHSLGGTIEEMVEGLKKVPLHPQMITAIKSAHSLGCDLRIVSDANVFFIETILKHYGLLEYFSEIITNPNSVDEQGRFRVLSYNDFAFSDPHKCSLACPPNMCKGKIIKRMRDSLSFHEGKKKIIYIGDGKGDFCPSLKMREGDYVMPRKNYPVWELICNSSIRIKADIHEWSSGDDFKGKFLDLINKINVISGDEEMANHIASKSVLQSPIVTCNHQVVLPHPQALPC</sequence>
<dbReference type="InterPro" id="IPR036412">
    <property type="entry name" value="HAD-like_sf"/>
</dbReference>
<dbReference type="InterPro" id="IPR023214">
    <property type="entry name" value="HAD_sf"/>
</dbReference>
<dbReference type="PIRSF" id="PIRSF031051">
    <property type="entry name" value="PyrdxlP_Pase_PHOSPHO2"/>
    <property type="match status" value="1"/>
</dbReference>
<dbReference type="AlphaFoldDB" id="A0AAD4SF70"/>
<dbReference type="InterPro" id="IPR016965">
    <property type="entry name" value="Pase_PHOSPHO-typ"/>
</dbReference>
<name>A0AAD4SF70_9MAGN</name>
<keyword evidence="3" id="KW-0378">Hydrolase</keyword>
<feature type="active site" description="Nucleophile" evidence="5">
    <location>
        <position position="9"/>
    </location>
</feature>
<gene>
    <name evidence="8" type="ORF">MKW98_001005</name>
</gene>
<evidence type="ECO:0000256" key="7">
    <source>
        <dbReference type="PIRSR" id="PIRSR031051-3"/>
    </source>
</evidence>
<feature type="binding site" evidence="7">
    <location>
        <position position="9"/>
    </location>
    <ligand>
        <name>Mg(2+)</name>
        <dbReference type="ChEBI" id="CHEBI:18420"/>
    </ligand>
</feature>
<evidence type="ECO:0000256" key="4">
    <source>
        <dbReference type="ARBA" id="ARBA00022842"/>
    </source>
</evidence>
<keyword evidence="9" id="KW-1185">Reference proteome</keyword>
<proteinExistence type="predicted"/>